<evidence type="ECO:0000256" key="6">
    <source>
        <dbReference type="ARBA" id="ARBA00022692"/>
    </source>
</evidence>
<organism evidence="11 12">
    <name type="scientific">Agathobaculum butyriciproducens</name>
    <dbReference type="NCBI Taxonomy" id="1628085"/>
    <lineage>
        <taxon>Bacteria</taxon>
        <taxon>Bacillati</taxon>
        <taxon>Bacillota</taxon>
        <taxon>Clostridia</taxon>
        <taxon>Eubacteriales</taxon>
        <taxon>Butyricicoccaceae</taxon>
        <taxon>Agathobaculum</taxon>
    </lineage>
</organism>
<dbReference type="AlphaFoldDB" id="A0AAW4W1D3"/>
<dbReference type="PIRSF" id="PIRSF006603">
    <property type="entry name" value="DinF"/>
    <property type="match status" value="1"/>
</dbReference>
<dbReference type="NCBIfam" id="TIGR00797">
    <property type="entry name" value="matE"/>
    <property type="match status" value="1"/>
</dbReference>
<evidence type="ECO:0000256" key="10">
    <source>
        <dbReference type="SAM" id="Phobius"/>
    </source>
</evidence>
<dbReference type="RefSeq" id="WP_227600629.1">
    <property type="nucleotide sequence ID" value="NZ_JAJEPX010000016.1"/>
</dbReference>
<keyword evidence="4" id="KW-0813">Transport</keyword>
<protein>
    <recommendedName>
        <fullName evidence="3">Multidrug export protein MepA</fullName>
    </recommendedName>
</protein>
<dbReference type="GeneID" id="98660898"/>
<dbReference type="Proteomes" id="UP001298753">
    <property type="component" value="Unassembled WGS sequence"/>
</dbReference>
<keyword evidence="12" id="KW-1185">Reference proteome</keyword>
<dbReference type="InterPro" id="IPR002528">
    <property type="entry name" value="MATE_fam"/>
</dbReference>
<keyword evidence="9" id="KW-0046">Antibiotic resistance</keyword>
<evidence type="ECO:0000313" key="12">
    <source>
        <dbReference type="Proteomes" id="UP001298753"/>
    </source>
</evidence>
<name>A0AAW4W1D3_9FIRM</name>
<sequence length="448" mass="47599">MNNLDNDTLLGKAPIPRAVAAMAIPSVISSLVTVVYNMADTFFVGQTGDALQVAAVSLTNPIFILLMAFANMFGMGGSAIISVALGENNHQSVKKISSFISWASLVVGAAFAAVLLCFTTPILHLFGADASTFEFARGYTVYIAFGAPFVIWSAAASFVVRAEGASKEAMIGSMIGTIANIVLDPVFVSGLGQGAAGAAIATTIGNMLAALYYLWYFLKKSRRFSLAPKDALCGTHIAVRVCSAGFPTAIFSALMCVSTIVLNLILVAYGNAPVAAIGIVFKANMFITFLQMGLANGVQPIFGYSYGAGDIKRFADTERFTKLCCFVVGLAATALYFFLRKPIIGLFVDDSGVITYGVQMLIAYMLSGPFIGFLFVNMNCMQSVGRALPATVLSVLRQGLLLIPLLYLLNAVFGLNGAVLGQSITDYVTIALSCVVWRRIRHGLEQRT</sequence>
<evidence type="ECO:0000256" key="8">
    <source>
        <dbReference type="ARBA" id="ARBA00023136"/>
    </source>
</evidence>
<evidence type="ECO:0000313" key="11">
    <source>
        <dbReference type="EMBL" id="MCC2176823.1"/>
    </source>
</evidence>
<dbReference type="GO" id="GO:0005886">
    <property type="term" value="C:plasma membrane"/>
    <property type="evidence" value="ECO:0007669"/>
    <property type="project" value="UniProtKB-SubCell"/>
</dbReference>
<dbReference type="InterPro" id="IPR045070">
    <property type="entry name" value="MATE_MepA-like"/>
</dbReference>
<keyword evidence="7 10" id="KW-1133">Transmembrane helix</keyword>
<gene>
    <name evidence="11" type="ORF">LKD22_06740</name>
</gene>
<dbReference type="GO" id="GO:0042910">
    <property type="term" value="F:xenobiotic transmembrane transporter activity"/>
    <property type="evidence" value="ECO:0007669"/>
    <property type="project" value="InterPro"/>
</dbReference>
<keyword evidence="8 10" id="KW-0472">Membrane</keyword>
<dbReference type="GO" id="GO:0046677">
    <property type="term" value="P:response to antibiotic"/>
    <property type="evidence" value="ECO:0007669"/>
    <property type="project" value="UniProtKB-KW"/>
</dbReference>
<dbReference type="CDD" id="cd13143">
    <property type="entry name" value="MATE_MepA_like"/>
    <property type="match status" value="1"/>
</dbReference>
<comment type="caution">
    <text evidence="11">The sequence shown here is derived from an EMBL/GenBank/DDBJ whole genome shotgun (WGS) entry which is preliminary data.</text>
</comment>
<evidence type="ECO:0000256" key="2">
    <source>
        <dbReference type="ARBA" id="ARBA00008417"/>
    </source>
</evidence>
<feature type="transmembrane region" description="Helical" evidence="10">
    <location>
        <begin position="169"/>
        <end position="188"/>
    </location>
</feature>
<evidence type="ECO:0000256" key="3">
    <source>
        <dbReference type="ARBA" id="ARBA00022106"/>
    </source>
</evidence>
<dbReference type="Pfam" id="PF01554">
    <property type="entry name" value="MatE"/>
    <property type="match status" value="2"/>
</dbReference>
<feature type="transmembrane region" description="Helical" evidence="10">
    <location>
        <begin position="237"/>
        <end position="266"/>
    </location>
</feature>
<dbReference type="GO" id="GO:0015297">
    <property type="term" value="F:antiporter activity"/>
    <property type="evidence" value="ECO:0007669"/>
    <property type="project" value="InterPro"/>
</dbReference>
<keyword evidence="6 10" id="KW-0812">Transmembrane</keyword>
<feature type="transmembrane region" description="Helical" evidence="10">
    <location>
        <begin position="320"/>
        <end position="339"/>
    </location>
</feature>
<evidence type="ECO:0000256" key="1">
    <source>
        <dbReference type="ARBA" id="ARBA00004651"/>
    </source>
</evidence>
<evidence type="ECO:0000256" key="4">
    <source>
        <dbReference type="ARBA" id="ARBA00022448"/>
    </source>
</evidence>
<dbReference type="EMBL" id="JAJEPX010000016">
    <property type="protein sequence ID" value="MCC2176823.1"/>
    <property type="molecule type" value="Genomic_DNA"/>
</dbReference>
<feature type="transmembrane region" description="Helical" evidence="10">
    <location>
        <begin position="139"/>
        <end position="160"/>
    </location>
</feature>
<keyword evidence="5" id="KW-1003">Cell membrane</keyword>
<feature type="transmembrane region" description="Helical" evidence="10">
    <location>
        <begin position="99"/>
        <end position="127"/>
    </location>
</feature>
<dbReference type="InterPro" id="IPR051327">
    <property type="entry name" value="MATE_MepA_subfamily"/>
</dbReference>
<reference evidence="11 12" key="1">
    <citation type="submission" date="2021-10" db="EMBL/GenBank/DDBJ databases">
        <title>Anaerobic single-cell dispensing facilitates the cultivation of human gut bacteria.</title>
        <authorList>
            <person name="Afrizal A."/>
        </authorList>
    </citation>
    <scope>NUCLEOTIDE SEQUENCE [LARGE SCALE GENOMIC DNA]</scope>
    <source>
        <strain evidence="11 12">CLA-AA-H270</strain>
    </source>
</reference>
<evidence type="ECO:0000256" key="5">
    <source>
        <dbReference type="ARBA" id="ARBA00022475"/>
    </source>
</evidence>
<feature type="transmembrane region" description="Helical" evidence="10">
    <location>
        <begin position="62"/>
        <end position="87"/>
    </location>
</feature>
<comment type="subcellular location">
    <subcellularLocation>
        <location evidence="1">Cell membrane</location>
        <topology evidence="1">Multi-pass membrane protein</topology>
    </subcellularLocation>
</comment>
<dbReference type="InterPro" id="IPR048279">
    <property type="entry name" value="MdtK-like"/>
</dbReference>
<accession>A0AAW4W1D3</accession>
<dbReference type="PANTHER" id="PTHR43823:SF3">
    <property type="entry name" value="MULTIDRUG EXPORT PROTEIN MEPA"/>
    <property type="match status" value="1"/>
</dbReference>
<feature type="transmembrane region" description="Helical" evidence="10">
    <location>
        <begin position="354"/>
        <end position="376"/>
    </location>
</feature>
<proteinExistence type="inferred from homology"/>
<comment type="similarity">
    <text evidence="2">Belongs to the multi antimicrobial extrusion (MATE) (TC 2.A.66.1) family. MepA subfamily.</text>
</comment>
<evidence type="ECO:0000256" key="9">
    <source>
        <dbReference type="ARBA" id="ARBA00023251"/>
    </source>
</evidence>
<evidence type="ECO:0000256" key="7">
    <source>
        <dbReference type="ARBA" id="ARBA00022989"/>
    </source>
</evidence>
<feature type="transmembrane region" description="Helical" evidence="10">
    <location>
        <begin position="18"/>
        <end position="39"/>
    </location>
</feature>
<feature type="transmembrane region" description="Helical" evidence="10">
    <location>
        <begin position="194"/>
        <end position="216"/>
    </location>
</feature>
<dbReference type="PANTHER" id="PTHR43823">
    <property type="entry name" value="SPORULATION PROTEIN YKVU"/>
    <property type="match status" value="1"/>
</dbReference>